<protein>
    <submittedName>
        <fullName evidence="1">Uncharacterized protein</fullName>
    </submittedName>
</protein>
<evidence type="ECO:0000313" key="1">
    <source>
        <dbReference type="EMBL" id="MBX48110.1"/>
    </source>
</evidence>
<proteinExistence type="predicted"/>
<dbReference type="EMBL" id="GGEC01067626">
    <property type="protein sequence ID" value="MBX48110.1"/>
    <property type="molecule type" value="Transcribed_RNA"/>
</dbReference>
<reference evidence="1" key="1">
    <citation type="submission" date="2018-02" db="EMBL/GenBank/DDBJ databases">
        <title>Rhizophora mucronata_Transcriptome.</title>
        <authorList>
            <person name="Meera S.P."/>
            <person name="Sreeshan A."/>
            <person name="Augustine A."/>
        </authorList>
    </citation>
    <scope>NUCLEOTIDE SEQUENCE</scope>
    <source>
        <tissue evidence="1">Leaf</tissue>
    </source>
</reference>
<accession>A0A2P2P042</accession>
<sequence length="144" mass="16657">MKNSQSFIISPTFCQTRNHDIPRNNTPFPHLLEQIQTHLNLSSFTKPTNHQIPHNHISVAHFIKQFLSILHHPTSGVKLYHPNSYGAKTLKPTSNNLFMDTSSNFDITKSRTRLEQWRKSVLVRPNSSIFHRGQKTKRLFKGST</sequence>
<dbReference type="AlphaFoldDB" id="A0A2P2P042"/>
<name>A0A2P2P042_RHIMU</name>
<organism evidence="1">
    <name type="scientific">Rhizophora mucronata</name>
    <name type="common">Asiatic mangrove</name>
    <dbReference type="NCBI Taxonomy" id="61149"/>
    <lineage>
        <taxon>Eukaryota</taxon>
        <taxon>Viridiplantae</taxon>
        <taxon>Streptophyta</taxon>
        <taxon>Embryophyta</taxon>
        <taxon>Tracheophyta</taxon>
        <taxon>Spermatophyta</taxon>
        <taxon>Magnoliopsida</taxon>
        <taxon>eudicotyledons</taxon>
        <taxon>Gunneridae</taxon>
        <taxon>Pentapetalae</taxon>
        <taxon>rosids</taxon>
        <taxon>fabids</taxon>
        <taxon>Malpighiales</taxon>
        <taxon>Rhizophoraceae</taxon>
        <taxon>Rhizophora</taxon>
    </lineage>
</organism>